<accession>A0AC60NZ77</accession>
<reference evidence="1 2" key="1">
    <citation type="journal article" date="2020" name="Cell">
        <title>Large-Scale Comparative Analyses of Tick Genomes Elucidate Their Genetic Diversity and Vector Capacities.</title>
        <authorList>
            <consortium name="Tick Genome and Microbiome Consortium (TIGMIC)"/>
            <person name="Jia N."/>
            <person name="Wang J."/>
            <person name="Shi W."/>
            <person name="Du L."/>
            <person name="Sun Y."/>
            <person name="Zhan W."/>
            <person name="Jiang J.F."/>
            <person name="Wang Q."/>
            <person name="Zhang B."/>
            <person name="Ji P."/>
            <person name="Bell-Sakyi L."/>
            <person name="Cui X.M."/>
            <person name="Yuan T.T."/>
            <person name="Jiang B.G."/>
            <person name="Yang W.F."/>
            <person name="Lam T.T."/>
            <person name="Chang Q.C."/>
            <person name="Ding S.J."/>
            <person name="Wang X.J."/>
            <person name="Zhu J.G."/>
            <person name="Ruan X.D."/>
            <person name="Zhao L."/>
            <person name="Wei J.T."/>
            <person name="Ye R.Z."/>
            <person name="Que T.C."/>
            <person name="Du C.H."/>
            <person name="Zhou Y.H."/>
            <person name="Cheng J.X."/>
            <person name="Dai P.F."/>
            <person name="Guo W.B."/>
            <person name="Han X.H."/>
            <person name="Huang E.J."/>
            <person name="Li L.F."/>
            <person name="Wei W."/>
            <person name="Gao Y.C."/>
            <person name="Liu J.Z."/>
            <person name="Shao H.Z."/>
            <person name="Wang X."/>
            <person name="Wang C.C."/>
            <person name="Yang T.C."/>
            <person name="Huo Q.B."/>
            <person name="Li W."/>
            <person name="Chen H.Y."/>
            <person name="Chen S.E."/>
            <person name="Zhou L.G."/>
            <person name="Ni X.B."/>
            <person name="Tian J.H."/>
            <person name="Sheng Y."/>
            <person name="Liu T."/>
            <person name="Pan Y.S."/>
            <person name="Xia L.Y."/>
            <person name="Li J."/>
            <person name="Zhao F."/>
            <person name="Cao W.C."/>
        </authorList>
    </citation>
    <scope>NUCLEOTIDE SEQUENCE [LARGE SCALE GENOMIC DNA]</scope>
    <source>
        <strain evidence="1">Iper-2018</strain>
    </source>
</reference>
<comment type="caution">
    <text evidence="1">The sequence shown here is derived from an EMBL/GenBank/DDBJ whole genome shotgun (WGS) entry which is preliminary data.</text>
</comment>
<gene>
    <name evidence="1" type="ORF">HPB47_010521</name>
</gene>
<feature type="non-terminal residue" evidence="1">
    <location>
        <position position="80"/>
    </location>
</feature>
<proteinExistence type="predicted"/>
<dbReference type="EMBL" id="JABSTQ010011356">
    <property type="protein sequence ID" value="KAG0412355.1"/>
    <property type="molecule type" value="Genomic_DNA"/>
</dbReference>
<organism evidence="1 2">
    <name type="scientific">Ixodes persulcatus</name>
    <name type="common">Taiga tick</name>
    <dbReference type="NCBI Taxonomy" id="34615"/>
    <lineage>
        <taxon>Eukaryota</taxon>
        <taxon>Metazoa</taxon>
        <taxon>Ecdysozoa</taxon>
        <taxon>Arthropoda</taxon>
        <taxon>Chelicerata</taxon>
        <taxon>Arachnida</taxon>
        <taxon>Acari</taxon>
        <taxon>Parasitiformes</taxon>
        <taxon>Ixodida</taxon>
        <taxon>Ixodoidea</taxon>
        <taxon>Ixodidae</taxon>
        <taxon>Ixodinae</taxon>
        <taxon>Ixodes</taxon>
    </lineage>
</organism>
<keyword evidence="2" id="KW-1185">Reference proteome</keyword>
<evidence type="ECO:0000313" key="2">
    <source>
        <dbReference type="Proteomes" id="UP000805193"/>
    </source>
</evidence>
<dbReference type="Proteomes" id="UP000805193">
    <property type="component" value="Unassembled WGS sequence"/>
</dbReference>
<sequence length="80" mass="8476">HRGTENDCDGGGNDRSSGSSRGSGSGYNYGVESARDGNRRGFVEDYGSHRGSDELARPADSGYVIRRSFGNRVTAAACQE</sequence>
<name>A0AC60NZ77_IXOPE</name>
<evidence type="ECO:0000313" key="1">
    <source>
        <dbReference type="EMBL" id="KAG0412355.1"/>
    </source>
</evidence>
<protein>
    <submittedName>
        <fullName evidence="1">Uncharacterized protein</fullName>
    </submittedName>
</protein>
<feature type="non-terminal residue" evidence="1">
    <location>
        <position position="1"/>
    </location>
</feature>